<reference evidence="2" key="1">
    <citation type="submission" date="2016-06" db="EMBL/GenBank/DDBJ databases">
        <title>Parallel loss of symbiosis genes in relatives of nitrogen-fixing non-legume Parasponia.</title>
        <authorList>
            <person name="Van Velzen R."/>
            <person name="Holmer R."/>
            <person name="Bu F."/>
            <person name="Rutten L."/>
            <person name="Van Zeijl A."/>
            <person name="Liu W."/>
            <person name="Santuari L."/>
            <person name="Cao Q."/>
            <person name="Sharma T."/>
            <person name="Shen D."/>
            <person name="Roswanjaya Y."/>
            <person name="Wardhani T."/>
            <person name="Kalhor M.S."/>
            <person name="Jansen J."/>
            <person name="Van den Hoogen J."/>
            <person name="Gungor B."/>
            <person name="Hartog M."/>
            <person name="Hontelez J."/>
            <person name="Verver J."/>
            <person name="Yang W.-C."/>
            <person name="Schijlen E."/>
            <person name="Repin R."/>
            <person name="Schilthuizen M."/>
            <person name="Schranz E."/>
            <person name="Heidstra R."/>
            <person name="Miyata K."/>
            <person name="Fedorova E."/>
            <person name="Kohlen W."/>
            <person name="Bisseling T."/>
            <person name="Smit S."/>
            <person name="Geurts R."/>
        </authorList>
    </citation>
    <scope>NUCLEOTIDE SEQUENCE [LARGE SCALE GENOMIC DNA]</scope>
    <source>
        <strain evidence="2">cv. RG33-2</strain>
    </source>
</reference>
<comment type="caution">
    <text evidence="1">The sequence shown here is derived from an EMBL/GenBank/DDBJ whole genome shotgun (WGS) entry which is preliminary data.</text>
</comment>
<dbReference type="AlphaFoldDB" id="A0A2P5A8Q1"/>
<sequence length="93" mass="10539">MQELSGRRQPSQPTVPLINLIGHKVQPRTQELLGERQPSHFTAPPIKSSRSWSTAENSRLVMVDSSEMIADPLKMMKDPLKMIVDPLEMMMDP</sequence>
<gene>
    <name evidence="1" type="ORF">TorRG33x02_355740</name>
</gene>
<organism evidence="1 2">
    <name type="scientific">Trema orientale</name>
    <name type="common">Charcoal tree</name>
    <name type="synonym">Celtis orientalis</name>
    <dbReference type="NCBI Taxonomy" id="63057"/>
    <lineage>
        <taxon>Eukaryota</taxon>
        <taxon>Viridiplantae</taxon>
        <taxon>Streptophyta</taxon>
        <taxon>Embryophyta</taxon>
        <taxon>Tracheophyta</taxon>
        <taxon>Spermatophyta</taxon>
        <taxon>Magnoliopsida</taxon>
        <taxon>eudicotyledons</taxon>
        <taxon>Gunneridae</taxon>
        <taxon>Pentapetalae</taxon>
        <taxon>rosids</taxon>
        <taxon>fabids</taxon>
        <taxon>Rosales</taxon>
        <taxon>Cannabaceae</taxon>
        <taxon>Trema</taxon>
    </lineage>
</organism>
<name>A0A2P5A8Q1_TREOI</name>
<evidence type="ECO:0000313" key="1">
    <source>
        <dbReference type="EMBL" id="PON32935.1"/>
    </source>
</evidence>
<proteinExistence type="predicted"/>
<dbReference type="Proteomes" id="UP000237000">
    <property type="component" value="Unassembled WGS sequence"/>
</dbReference>
<dbReference type="EMBL" id="JXTC01001059">
    <property type="protein sequence ID" value="PON32935.1"/>
    <property type="molecule type" value="Genomic_DNA"/>
</dbReference>
<accession>A0A2P5A8Q1</accession>
<keyword evidence="2" id="KW-1185">Reference proteome</keyword>
<dbReference type="InParanoid" id="A0A2P5A8Q1"/>
<evidence type="ECO:0000313" key="2">
    <source>
        <dbReference type="Proteomes" id="UP000237000"/>
    </source>
</evidence>
<protein>
    <submittedName>
        <fullName evidence="1">Uncharacterized protein</fullName>
    </submittedName>
</protein>